<dbReference type="STRING" id="883081.HMPREF9698_01389"/>
<dbReference type="InterPro" id="IPR029057">
    <property type="entry name" value="PRTase-like"/>
</dbReference>
<feature type="binding site" evidence="5">
    <location>
        <position position="20"/>
    </location>
    <ligand>
        <name>xanthine</name>
        <dbReference type="ChEBI" id="CHEBI:17712"/>
    </ligand>
</feature>
<evidence type="ECO:0000256" key="6">
    <source>
        <dbReference type="NCBIfam" id="TIGR01744"/>
    </source>
</evidence>
<dbReference type="InterPro" id="IPR050118">
    <property type="entry name" value="Pur/Pyrimidine_PRTase"/>
</dbReference>
<evidence type="ECO:0000313" key="8">
    <source>
        <dbReference type="EMBL" id="EKU93228.1"/>
    </source>
</evidence>
<feature type="binding site" evidence="5">
    <location>
        <begin position="129"/>
        <end position="133"/>
    </location>
    <ligand>
        <name>5-phospho-alpha-D-ribose 1-diphosphate</name>
        <dbReference type="ChEBI" id="CHEBI:58017"/>
    </ligand>
</feature>
<keyword evidence="1 5" id="KW-0963">Cytoplasm</keyword>
<keyword evidence="4 5" id="KW-0660">Purine salvage</keyword>
<dbReference type="NCBIfam" id="NF006671">
    <property type="entry name" value="PRK09219.1"/>
    <property type="match status" value="1"/>
</dbReference>
<dbReference type="PANTHER" id="PTHR43864">
    <property type="entry name" value="HYPOXANTHINE/GUANINE PHOSPHORIBOSYLTRANSFERASE"/>
    <property type="match status" value="1"/>
</dbReference>
<dbReference type="Proteomes" id="UP000009875">
    <property type="component" value="Unassembled WGS sequence"/>
</dbReference>
<evidence type="ECO:0000256" key="2">
    <source>
        <dbReference type="ARBA" id="ARBA00022676"/>
    </source>
</evidence>
<dbReference type="GO" id="GO:0032265">
    <property type="term" value="P:XMP salvage"/>
    <property type="evidence" value="ECO:0007669"/>
    <property type="project" value="UniProtKB-UniRule"/>
</dbReference>
<dbReference type="HOGENOM" id="CLU_099015_0_0_9"/>
<dbReference type="PATRIC" id="fig|883081.3.peg.1224"/>
<comment type="similarity">
    <text evidence="5">Belongs to the purine/pyrimidine phosphoribosyltransferase family. Xpt subfamily.</text>
</comment>
<keyword evidence="3 5" id="KW-0808">Transferase</keyword>
<feature type="binding site" evidence="5">
    <location>
        <position position="27"/>
    </location>
    <ligand>
        <name>xanthine</name>
        <dbReference type="ChEBI" id="CHEBI:17712"/>
    </ligand>
</feature>
<evidence type="ECO:0000256" key="3">
    <source>
        <dbReference type="ARBA" id="ARBA00022679"/>
    </source>
</evidence>
<comment type="caution">
    <text evidence="8">The sequence shown here is derived from an EMBL/GenBank/DDBJ whole genome shotgun (WGS) entry which is preliminary data.</text>
</comment>
<keyword evidence="2 5" id="KW-0328">Glycosyltransferase</keyword>
<dbReference type="SUPFAM" id="SSF53271">
    <property type="entry name" value="PRTase-like"/>
    <property type="match status" value="1"/>
</dbReference>
<name>K9E945_9LACT</name>
<dbReference type="RefSeq" id="WP_003778444.1">
    <property type="nucleotide sequence ID" value="NZ_JH992960.1"/>
</dbReference>
<dbReference type="EMBL" id="AGXA01000022">
    <property type="protein sequence ID" value="EKU93228.1"/>
    <property type="molecule type" value="Genomic_DNA"/>
</dbReference>
<comment type="pathway">
    <text evidence="5">Purine metabolism; XMP biosynthesis via salvage pathway; XMP from xanthine: step 1/1.</text>
</comment>
<evidence type="ECO:0000256" key="1">
    <source>
        <dbReference type="ARBA" id="ARBA00022490"/>
    </source>
</evidence>
<sequence>MGLLKDRIIQEGIVLDETVLKIDSFLNHQIDPKVMKEIVREFYDHFKNEGVTKVFTIEASGIAPAIMTAIEFDVPMLFAKKTEPSTLKNQAHYETQVHSFTKDKTSRVIVSKEYLQAEDKVLIIDDFLARGQASLGLVDLVRQAGASVAGVGICVEKSFQDGRQNLESEGIDVYSICRINSLKDNQVHFAPGH</sequence>
<comment type="function">
    <text evidence="5">Converts the preformed base xanthine, a product of nucleic acid breakdown, to xanthosine 5'-monophosphate (XMP), so it can be reused for RNA or DNA synthesis.</text>
</comment>
<reference evidence="8 9" key="1">
    <citation type="submission" date="2012-09" db="EMBL/GenBank/DDBJ databases">
        <title>The Genome Sequence of Alloiococcus otitis ATCC 51267.</title>
        <authorList>
            <consortium name="The Broad Institute Genome Sequencing Platform"/>
            <person name="Earl A."/>
            <person name="Ward D."/>
            <person name="Feldgarden M."/>
            <person name="Gevers D."/>
            <person name="Huys G."/>
            <person name="Walker B."/>
            <person name="Young S.K."/>
            <person name="Zeng Q."/>
            <person name="Gargeya S."/>
            <person name="Fitzgerald M."/>
            <person name="Haas B."/>
            <person name="Abouelleil A."/>
            <person name="Alvarado L."/>
            <person name="Arachchi H.M."/>
            <person name="Berlin A.M."/>
            <person name="Chapman S.B."/>
            <person name="Goldberg J."/>
            <person name="Griggs A."/>
            <person name="Gujja S."/>
            <person name="Hansen M."/>
            <person name="Howarth C."/>
            <person name="Imamovic A."/>
            <person name="Larimer J."/>
            <person name="McCowen C."/>
            <person name="Montmayeur A."/>
            <person name="Murphy C."/>
            <person name="Neiman D."/>
            <person name="Pearson M."/>
            <person name="Priest M."/>
            <person name="Roberts A."/>
            <person name="Saif S."/>
            <person name="Shea T."/>
            <person name="Sisk P."/>
            <person name="Sykes S."/>
            <person name="Wortman J."/>
            <person name="Nusbaum C."/>
            <person name="Birren B."/>
        </authorList>
    </citation>
    <scope>NUCLEOTIDE SEQUENCE [LARGE SCALE GENOMIC DNA]</scope>
    <source>
        <strain evidence="8 9">ATCC 51267</strain>
    </source>
</reference>
<dbReference type="InterPro" id="IPR000836">
    <property type="entry name" value="PRTase_dom"/>
</dbReference>
<dbReference type="AlphaFoldDB" id="K9E945"/>
<organism evidence="8 9">
    <name type="scientific">Alloiococcus otitis ATCC 51267</name>
    <dbReference type="NCBI Taxonomy" id="883081"/>
    <lineage>
        <taxon>Bacteria</taxon>
        <taxon>Bacillati</taxon>
        <taxon>Bacillota</taxon>
        <taxon>Bacilli</taxon>
        <taxon>Lactobacillales</taxon>
        <taxon>Carnobacteriaceae</taxon>
        <taxon>Alloiococcus</taxon>
    </lineage>
</organism>
<dbReference type="CDD" id="cd06223">
    <property type="entry name" value="PRTases_typeI"/>
    <property type="match status" value="1"/>
</dbReference>
<dbReference type="NCBIfam" id="TIGR01744">
    <property type="entry name" value="XPRTase"/>
    <property type="match status" value="1"/>
</dbReference>
<evidence type="ECO:0000256" key="4">
    <source>
        <dbReference type="ARBA" id="ARBA00022726"/>
    </source>
</evidence>
<dbReference type="EC" id="2.4.2.22" evidence="5 6"/>
<dbReference type="HAMAP" id="MF_01184">
    <property type="entry name" value="XPRTase"/>
    <property type="match status" value="1"/>
</dbReference>
<evidence type="ECO:0000256" key="5">
    <source>
        <dbReference type="HAMAP-Rule" id="MF_01184"/>
    </source>
</evidence>
<dbReference type="OrthoDB" id="9790678at2"/>
<evidence type="ECO:0000259" key="7">
    <source>
        <dbReference type="Pfam" id="PF00156"/>
    </source>
</evidence>
<comment type="catalytic activity">
    <reaction evidence="5">
        <text>XMP + diphosphate = xanthine + 5-phospho-alpha-D-ribose 1-diphosphate</text>
        <dbReference type="Rhea" id="RHEA:10800"/>
        <dbReference type="ChEBI" id="CHEBI:17712"/>
        <dbReference type="ChEBI" id="CHEBI:33019"/>
        <dbReference type="ChEBI" id="CHEBI:57464"/>
        <dbReference type="ChEBI" id="CHEBI:58017"/>
        <dbReference type="EC" id="2.4.2.22"/>
    </reaction>
</comment>
<dbReference type="Gene3D" id="3.40.50.2020">
    <property type="match status" value="1"/>
</dbReference>
<protein>
    <recommendedName>
        <fullName evidence="5 6">Xanthine phosphoribosyltransferase</fullName>
        <shortName evidence="5">XPRTase</shortName>
        <ecNumber evidence="5 6">2.4.2.22</ecNumber>
    </recommendedName>
</protein>
<dbReference type="eggNOG" id="COG0503">
    <property type="taxonomic scope" value="Bacteria"/>
</dbReference>
<dbReference type="UniPathway" id="UPA00602">
    <property type="reaction ID" value="UER00658"/>
</dbReference>
<comment type="subcellular location">
    <subcellularLocation>
        <location evidence="5">Cytoplasm</location>
    </subcellularLocation>
</comment>
<dbReference type="InterPro" id="IPR010079">
    <property type="entry name" value="Xanthine_PRibTrfase"/>
</dbReference>
<evidence type="ECO:0000313" key="9">
    <source>
        <dbReference type="Proteomes" id="UP000009875"/>
    </source>
</evidence>
<comment type="subunit">
    <text evidence="5">Homodimer.</text>
</comment>
<dbReference type="PANTHER" id="PTHR43864:SF1">
    <property type="entry name" value="XANTHINE PHOSPHORIBOSYLTRANSFERASE"/>
    <property type="match status" value="1"/>
</dbReference>
<accession>K9E945</accession>
<dbReference type="GO" id="GO:0046110">
    <property type="term" value="P:xanthine metabolic process"/>
    <property type="evidence" value="ECO:0007669"/>
    <property type="project" value="UniProtKB-UniRule"/>
</dbReference>
<dbReference type="GO" id="GO:0005737">
    <property type="term" value="C:cytoplasm"/>
    <property type="evidence" value="ECO:0007669"/>
    <property type="project" value="UniProtKB-SubCell"/>
</dbReference>
<proteinExistence type="inferred from homology"/>
<dbReference type="Pfam" id="PF00156">
    <property type="entry name" value="Pribosyltran"/>
    <property type="match status" value="1"/>
</dbReference>
<dbReference type="GO" id="GO:0006166">
    <property type="term" value="P:purine ribonucleoside salvage"/>
    <property type="evidence" value="ECO:0007669"/>
    <property type="project" value="UniProtKB-KW"/>
</dbReference>
<keyword evidence="9" id="KW-1185">Reference proteome</keyword>
<gene>
    <name evidence="5" type="primary">xpt</name>
    <name evidence="8" type="ORF">HMPREF9698_01389</name>
</gene>
<dbReference type="GO" id="GO:0000310">
    <property type="term" value="F:xanthine phosphoribosyltransferase activity"/>
    <property type="evidence" value="ECO:0007669"/>
    <property type="project" value="UniProtKB-UniRule"/>
</dbReference>
<feature type="binding site" evidence="5">
    <location>
        <position position="157"/>
    </location>
    <ligand>
        <name>xanthine</name>
        <dbReference type="ChEBI" id="CHEBI:17712"/>
    </ligand>
</feature>
<feature type="domain" description="Phosphoribosyltransferase" evidence="7">
    <location>
        <begin position="27"/>
        <end position="157"/>
    </location>
</feature>